<sequence>MFLTTHRRRENEINGTFIPVAPEKLTLNDWMRIPSLLIALAGLVGNGAVLWLLGFRIQRNHLSVYILNLAAADALFLCCSLLNCINRLAHYLFSSVTYCVIIYLRYASYAVGLSLLAAISTERCLSALFPLWYRNRRRKHTSAAVCAVLWALAGLLWVTRFVLCFYLYPDKFCSGIYRVIESVWFTLLSPVLCVSSLTLLLRVQCSSRRRRPPRLYLLVLLTVLVFLLCGLPMGIWSVLYFHFHVDLMPSWLRQLLACVNSSVNPLIYFFLGRRGQKRREPLRVVLRRALEDEREIRDETRDKSNTNSPETSI</sequence>
<evidence type="ECO:0000256" key="6">
    <source>
        <dbReference type="ARBA" id="ARBA00023136"/>
    </source>
</evidence>
<evidence type="ECO:0000256" key="10">
    <source>
        <dbReference type="SAM" id="Phobius"/>
    </source>
</evidence>
<dbReference type="InterPro" id="IPR026234">
    <property type="entry name" value="MRGPCRFAMILY"/>
</dbReference>
<comment type="similarity">
    <text evidence="9">Belongs to the G-protein coupled receptor 1 family. Mas subfamily.</text>
</comment>
<accession>G3VYW0</accession>
<dbReference type="InterPro" id="IPR017452">
    <property type="entry name" value="GPCR_Rhodpsn_7TM"/>
</dbReference>
<keyword evidence="4 10" id="KW-1133">Transmembrane helix</keyword>
<dbReference type="SUPFAM" id="SSF81321">
    <property type="entry name" value="Family A G protein-coupled receptor-like"/>
    <property type="match status" value="1"/>
</dbReference>
<feature type="transmembrane region" description="Helical" evidence="10">
    <location>
        <begin position="251"/>
        <end position="271"/>
    </location>
</feature>
<dbReference type="GeneTree" id="ENSGT01030000234639"/>
<feature type="domain" description="G-protein coupled receptors family 1 profile" evidence="11">
    <location>
        <begin position="45"/>
        <end position="268"/>
    </location>
</feature>
<keyword evidence="5" id="KW-0297">G-protein coupled receptor</keyword>
<feature type="transmembrane region" description="Helical" evidence="10">
    <location>
        <begin position="215"/>
        <end position="239"/>
    </location>
</feature>
<evidence type="ECO:0000256" key="4">
    <source>
        <dbReference type="ARBA" id="ARBA00022989"/>
    </source>
</evidence>
<evidence type="ECO:0000256" key="8">
    <source>
        <dbReference type="ARBA" id="ARBA00023224"/>
    </source>
</evidence>
<evidence type="ECO:0000256" key="7">
    <source>
        <dbReference type="ARBA" id="ARBA00023170"/>
    </source>
</evidence>
<dbReference type="InParanoid" id="G3VYW0"/>
<feature type="transmembrane region" description="Helical" evidence="10">
    <location>
        <begin position="183"/>
        <end position="203"/>
    </location>
</feature>
<proteinExistence type="inferred from homology"/>
<dbReference type="AlphaFoldDB" id="G3VYW0"/>
<feature type="transmembrane region" description="Helical" evidence="10">
    <location>
        <begin position="33"/>
        <end position="53"/>
    </location>
</feature>
<dbReference type="Gene3D" id="1.20.1070.10">
    <property type="entry name" value="Rhodopsin 7-helix transmembrane proteins"/>
    <property type="match status" value="1"/>
</dbReference>
<protein>
    <recommendedName>
        <fullName evidence="11">G-protein coupled receptors family 1 profile domain-containing protein</fullName>
    </recommendedName>
</protein>
<evidence type="ECO:0000313" key="13">
    <source>
        <dbReference type="Proteomes" id="UP000007648"/>
    </source>
</evidence>
<evidence type="ECO:0000313" key="12">
    <source>
        <dbReference type="Ensembl" id="ENSSHAP00000008365.2"/>
    </source>
</evidence>
<evidence type="ECO:0000256" key="2">
    <source>
        <dbReference type="ARBA" id="ARBA00022475"/>
    </source>
</evidence>
<reference evidence="12" key="3">
    <citation type="submission" date="2025-09" db="UniProtKB">
        <authorList>
            <consortium name="Ensembl"/>
        </authorList>
    </citation>
    <scope>IDENTIFICATION</scope>
</reference>
<keyword evidence="7" id="KW-0675">Receptor</keyword>
<dbReference type="PROSITE" id="PS50262">
    <property type="entry name" value="G_PROTEIN_RECEP_F1_2"/>
    <property type="match status" value="1"/>
</dbReference>
<dbReference type="FunFam" id="1.20.1070.10:FF:000193">
    <property type="entry name" value="Mas-related G-protein coupled receptor member E"/>
    <property type="match status" value="1"/>
</dbReference>
<keyword evidence="3 10" id="KW-0812">Transmembrane</keyword>
<dbReference type="Pfam" id="PF00001">
    <property type="entry name" value="7tm_1"/>
    <property type="match status" value="1"/>
</dbReference>
<keyword evidence="6 10" id="KW-0472">Membrane</keyword>
<dbReference type="InterPro" id="IPR000276">
    <property type="entry name" value="GPCR_Rhodpsn"/>
</dbReference>
<organism evidence="12 13">
    <name type="scientific">Sarcophilus harrisii</name>
    <name type="common">Tasmanian devil</name>
    <name type="synonym">Sarcophilus laniarius</name>
    <dbReference type="NCBI Taxonomy" id="9305"/>
    <lineage>
        <taxon>Eukaryota</taxon>
        <taxon>Metazoa</taxon>
        <taxon>Chordata</taxon>
        <taxon>Craniata</taxon>
        <taxon>Vertebrata</taxon>
        <taxon>Euteleostomi</taxon>
        <taxon>Mammalia</taxon>
        <taxon>Metatheria</taxon>
        <taxon>Dasyuromorphia</taxon>
        <taxon>Dasyuridae</taxon>
        <taxon>Sarcophilus</taxon>
    </lineage>
</organism>
<dbReference type="GO" id="GO:0005886">
    <property type="term" value="C:plasma membrane"/>
    <property type="evidence" value="ECO:0007669"/>
    <property type="project" value="UniProtKB-SubCell"/>
</dbReference>
<dbReference type="Proteomes" id="UP000007648">
    <property type="component" value="Unassembled WGS sequence"/>
</dbReference>
<evidence type="ECO:0000256" key="9">
    <source>
        <dbReference type="ARBA" id="ARBA00061394"/>
    </source>
</evidence>
<evidence type="ECO:0000256" key="5">
    <source>
        <dbReference type="ARBA" id="ARBA00023040"/>
    </source>
</evidence>
<dbReference type="eggNOG" id="ENOG502RTWA">
    <property type="taxonomic scope" value="Eukaryota"/>
</dbReference>
<feature type="transmembrane region" description="Helical" evidence="10">
    <location>
        <begin position="65"/>
        <end position="82"/>
    </location>
</feature>
<dbReference type="CDD" id="cd14973">
    <property type="entry name" value="7tmA_Mrgpr"/>
    <property type="match status" value="1"/>
</dbReference>
<reference evidence="12" key="2">
    <citation type="submission" date="2025-08" db="UniProtKB">
        <authorList>
            <consortium name="Ensembl"/>
        </authorList>
    </citation>
    <scope>IDENTIFICATION</scope>
</reference>
<evidence type="ECO:0000256" key="1">
    <source>
        <dbReference type="ARBA" id="ARBA00004651"/>
    </source>
</evidence>
<keyword evidence="2" id="KW-1003">Cell membrane</keyword>
<evidence type="ECO:0000259" key="11">
    <source>
        <dbReference type="PROSITE" id="PS50262"/>
    </source>
</evidence>
<reference evidence="12 13" key="1">
    <citation type="journal article" date="2011" name="Proc. Natl. Acad. Sci. U.S.A.">
        <title>Genetic diversity and population structure of the endangered marsupial Sarcophilus harrisii (Tasmanian devil).</title>
        <authorList>
            <person name="Miller W."/>
            <person name="Hayes V.M."/>
            <person name="Ratan A."/>
            <person name="Petersen D.C."/>
            <person name="Wittekindt N.E."/>
            <person name="Miller J."/>
            <person name="Walenz B."/>
            <person name="Knight J."/>
            <person name="Qi J."/>
            <person name="Zhao F."/>
            <person name="Wang Q."/>
            <person name="Bedoya-Reina O.C."/>
            <person name="Katiyar N."/>
            <person name="Tomsho L.P."/>
            <person name="Kasson L.M."/>
            <person name="Hardie R.A."/>
            <person name="Woodbridge P."/>
            <person name="Tindall E.A."/>
            <person name="Bertelsen M.F."/>
            <person name="Dixon D."/>
            <person name="Pyecroft S."/>
            <person name="Helgen K.M."/>
            <person name="Lesk A.M."/>
            <person name="Pringle T.H."/>
            <person name="Patterson N."/>
            <person name="Zhang Y."/>
            <person name="Kreiss A."/>
            <person name="Woods G.M."/>
            <person name="Jones M.E."/>
            <person name="Schuster S.C."/>
        </authorList>
    </citation>
    <scope>NUCLEOTIDE SEQUENCE [LARGE SCALE GENOMIC DNA]</scope>
</reference>
<dbReference type="PANTHER" id="PTHR11334">
    <property type="entry name" value="MAS-RELATED G-PROTEIN COUPLED RECEPTOR"/>
    <property type="match status" value="1"/>
</dbReference>
<dbReference type="HOGENOM" id="CLU_009579_4_1_1"/>
<keyword evidence="13" id="KW-1185">Reference proteome</keyword>
<dbReference type="PRINTS" id="PR00237">
    <property type="entry name" value="GPCRRHODOPSN"/>
</dbReference>
<keyword evidence="8" id="KW-0807">Transducer</keyword>
<evidence type="ECO:0000256" key="3">
    <source>
        <dbReference type="ARBA" id="ARBA00022692"/>
    </source>
</evidence>
<name>G3VYW0_SARHA</name>
<feature type="transmembrane region" description="Helical" evidence="10">
    <location>
        <begin position="145"/>
        <end position="168"/>
    </location>
</feature>
<dbReference type="PANTHER" id="PTHR11334:SF29">
    <property type="entry name" value="MAS-RELATED G-PROTEIN COUPLED RECEPTOR MEMBER X2"/>
    <property type="match status" value="1"/>
</dbReference>
<dbReference type="Ensembl" id="ENSSHAT00000008433.2">
    <property type="protein sequence ID" value="ENSSHAP00000008365.2"/>
    <property type="gene ID" value="ENSSHAG00000007247.2"/>
</dbReference>
<comment type="subcellular location">
    <subcellularLocation>
        <location evidence="1">Cell membrane</location>
        <topology evidence="1">Multi-pass membrane protein</topology>
    </subcellularLocation>
</comment>
<dbReference type="PRINTS" id="PR02108">
    <property type="entry name" value="MRGPCRFAMILY"/>
</dbReference>
<dbReference type="GO" id="GO:0004930">
    <property type="term" value="F:G protein-coupled receptor activity"/>
    <property type="evidence" value="ECO:0007669"/>
    <property type="project" value="UniProtKB-KW"/>
</dbReference>